<gene>
    <name evidence="2" type="ORF">TEA_029478</name>
</gene>
<feature type="region of interest" description="Disordered" evidence="1">
    <location>
        <begin position="218"/>
        <end position="237"/>
    </location>
</feature>
<reference evidence="2 3" key="1">
    <citation type="journal article" date="2018" name="Proc. Natl. Acad. Sci. U.S.A.">
        <title>Draft genome sequence of Camellia sinensis var. sinensis provides insights into the evolution of the tea genome and tea quality.</title>
        <authorList>
            <person name="Wei C."/>
            <person name="Yang H."/>
            <person name="Wang S."/>
            <person name="Zhao J."/>
            <person name="Liu C."/>
            <person name="Gao L."/>
            <person name="Xia E."/>
            <person name="Lu Y."/>
            <person name="Tai Y."/>
            <person name="She G."/>
            <person name="Sun J."/>
            <person name="Cao H."/>
            <person name="Tong W."/>
            <person name="Gao Q."/>
            <person name="Li Y."/>
            <person name="Deng W."/>
            <person name="Jiang X."/>
            <person name="Wang W."/>
            <person name="Chen Q."/>
            <person name="Zhang S."/>
            <person name="Li H."/>
            <person name="Wu J."/>
            <person name="Wang P."/>
            <person name="Li P."/>
            <person name="Shi C."/>
            <person name="Zheng F."/>
            <person name="Jian J."/>
            <person name="Huang B."/>
            <person name="Shan D."/>
            <person name="Shi M."/>
            <person name="Fang C."/>
            <person name="Yue Y."/>
            <person name="Li F."/>
            <person name="Li D."/>
            <person name="Wei S."/>
            <person name="Han B."/>
            <person name="Jiang C."/>
            <person name="Yin Y."/>
            <person name="Xia T."/>
            <person name="Zhang Z."/>
            <person name="Bennetzen J.L."/>
            <person name="Zhao S."/>
            <person name="Wan X."/>
        </authorList>
    </citation>
    <scope>NUCLEOTIDE SEQUENCE [LARGE SCALE GENOMIC DNA]</scope>
    <source>
        <strain evidence="3">cv. Shuchazao</strain>
        <tissue evidence="2">Leaf</tissue>
    </source>
</reference>
<organism evidence="2 3">
    <name type="scientific">Camellia sinensis var. sinensis</name>
    <name type="common">China tea</name>
    <dbReference type="NCBI Taxonomy" id="542762"/>
    <lineage>
        <taxon>Eukaryota</taxon>
        <taxon>Viridiplantae</taxon>
        <taxon>Streptophyta</taxon>
        <taxon>Embryophyta</taxon>
        <taxon>Tracheophyta</taxon>
        <taxon>Spermatophyta</taxon>
        <taxon>Magnoliopsida</taxon>
        <taxon>eudicotyledons</taxon>
        <taxon>Gunneridae</taxon>
        <taxon>Pentapetalae</taxon>
        <taxon>asterids</taxon>
        <taxon>Ericales</taxon>
        <taxon>Theaceae</taxon>
        <taxon>Camellia</taxon>
    </lineage>
</organism>
<name>A0A4S4E7M7_CAMSN</name>
<accession>A0A4S4E7M7</accession>
<dbReference type="EMBL" id="SDRB02007170">
    <property type="protein sequence ID" value="THG11614.1"/>
    <property type="molecule type" value="Genomic_DNA"/>
</dbReference>
<evidence type="ECO:0000256" key="1">
    <source>
        <dbReference type="SAM" id="MobiDB-lite"/>
    </source>
</evidence>
<dbReference type="Proteomes" id="UP000306102">
    <property type="component" value="Unassembled WGS sequence"/>
</dbReference>
<comment type="caution">
    <text evidence="2">The sequence shown here is derived from an EMBL/GenBank/DDBJ whole genome shotgun (WGS) entry which is preliminary data.</text>
</comment>
<protein>
    <submittedName>
        <fullName evidence="2">Uncharacterized protein</fullName>
    </submittedName>
</protein>
<dbReference type="AlphaFoldDB" id="A0A4S4E7M7"/>
<keyword evidence="3" id="KW-1185">Reference proteome</keyword>
<evidence type="ECO:0000313" key="3">
    <source>
        <dbReference type="Proteomes" id="UP000306102"/>
    </source>
</evidence>
<evidence type="ECO:0000313" key="2">
    <source>
        <dbReference type="EMBL" id="THG11614.1"/>
    </source>
</evidence>
<proteinExistence type="predicted"/>
<sequence length="906" mass="102484">MHPTVTFPLSCGVFGHLVDEDIEVVQIADHERRMQDHRFINLKHILFGLSLSRVGETVQRILSDRSLNYLSLKPVKVPIYIIYKLSGDVACVCGDEMVRLEHLAFVILSVKLENIVRMRKVDGKCAVNSWKDDHLKCLPEECFERERVTCNSVSEDTYHPKTSKHAQASAINADKAKSENSIDLDSRNQRGGVITGMDMMCGYSDDCAGRVIVEEDNKSKDDGVQGSGSNSHDGQKILERENLNRRDETIEALRVCRALFLNARQYKFDSESDDDYAVTFSSSNVVHVWDGWDAALIVSKRGNVKQGVTLDSYVEKVQEEDGSTEMTVNEYKKQHLGKRKVRGTSKARGRDSCGKEHLQIGLWPAATGNRKCRGEVEKIVEAVVALTLRGMLLLPWDTLEELPNTVRDSVFGTIAKFVLSIFDVSDDGPLKAFAVGGMDVKAFSILREHDVGEMLQQYQRYLSLLKDLGYPFKVFLWDFDLSEAKLDIVSSPRDRSLALAEMQKYVPLKEDCKMQLTLELRRARGHHVIDTLFVEAWKCVKFEELVNLENSELLGFVRSFKGALFSLAELKISVSRWRDWVVLRASAYVHSCLNFAYAAFETNTVSFYVMIFLPPNAMWQLNDYHLEIEIAWWCILMFPVNCLSTSSISSLTCACACAQQLQRFQEAVTFPLSCGVFGLFADEVIEVIQTADHERRMQDHRFINLKHILFGLSLSRVGETVQRILNDRPLNSLALKPVKVPIYIIYKLSGDVASVYGDEMVRLEHLAFVIVSTKLENNCPNEWTYVASDDSKKRDAELLEILRKADGKCAVNSWKDDCLKCLPEECFKRERVTCNNVSEVKALTHAFGTGLRLPEIRPRTVLTLWDTPHPKTSKHAQASAINVDEAKKTKENSIGLDCCPLLLNTS</sequence>